<dbReference type="PANTHER" id="PTHR42693">
    <property type="entry name" value="ARYLSULFATASE FAMILY MEMBER"/>
    <property type="match status" value="1"/>
</dbReference>
<feature type="non-terminal residue" evidence="6">
    <location>
        <position position="1"/>
    </location>
</feature>
<protein>
    <recommendedName>
        <fullName evidence="5">Sulfatase N-terminal domain-containing protein</fullName>
    </recommendedName>
</protein>
<dbReference type="GO" id="GO:0046872">
    <property type="term" value="F:metal ion binding"/>
    <property type="evidence" value="ECO:0007669"/>
    <property type="project" value="UniProtKB-KW"/>
</dbReference>
<evidence type="ECO:0000313" key="6">
    <source>
        <dbReference type="EMBL" id="GAH07059.1"/>
    </source>
</evidence>
<dbReference type="InterPro" id="IPR024607">
    <property type="entry name" value="Sulfatase_CS"/>
</dbReference>
<dbReference type="SUPFAM" id="SSF53649">
    <property type="entry name" value="Alkaline phosphatase-like"/>
    <property type="match status" value="1"/>
</dbReference>
<evidence type="ECO:0000259" key="5">
    <source>
        <dbReference type="Pfam" id="PF00884"/>
    </source>
</evidence>
<dbReference type="GO" id="GO:0004065">
    <property type="term" value="F:arylsulfatase activity"/>
    <property type="evidence" value="ECO:0007669"/>
    <property type="project" value="TreeGrafter"/>
</dbReference>
<evidence type="ECO:0000256" key="2">
    <source>
        <dbReference type="ARBA" id="ARBA00022723"/>
    </source>
</evidence>
<evidence type="ECO:0000256" key="4">
    <source>
        <dbReference type="ARBA" id="ARBA00022837"/>
    </source>
</evidence>
<feature type="domain" description="Sulfatase N-terminal" evidence="5">
    <location>
        <begin position="2"/>
        <end position="244"/>
    </location>
</feature>
<comment type="caution">
    <text evidence="6">The sequence shown here is derived from an EMBL/GenBank/DDBJ whole genome shotgun (WGS) entry which is preliminary data.</text>
</comment>
<evidence type="ECO:0000256" key="3">
    <source>
        <dbReference type="ARBA" id="ARBA00022801"/>
    </source>
</evidence>
<dbReference type="PANTHER" id="PTHR42693:SF53">
    <property type="entry name" value="ENDO-4-O-SULFATASE"/>
    <property type="match status" value="1"/>
</dbReference>
<sequence length="248" mass="28221">ITPHIDALASQSVNFTHAVSGIPVCCPHRASLLTGKRPLTHGLYLNDLSLSSDHRSIAHCLNDSGYQTGYIGKWHIDGQGRQEYTPPERRQGFQFWRALECPHNYNKSAFYANSPDKKFWKGYDAIAQTQEAESFLQNHSKKEGNDPFALFLSWGPPHAPYHTAPDKYKNLYGQKNLTLRENVPDDKRETALKDYRGYYAHMTALDDCLGRLMKTLEETGQAENTIVVYTSDHGDMLYSHGFKKKQQP</sequence>
<keyword evidence="2" id="KW-0479">Metal-binding</keyword>
<dbReference type="AlphaFoldDB" id="X1DQ12"/>
<name>X1DQ12_9ZZZZ</name>
<dbReference type="Pfam" id="PF00884">
    <property type="entry name" value="Sulfatase"/>
    <property type="match status" value="1"/>
</dbReference>
<dbReference type="InterPro" id="IPR017850">
    <property type="entry name" value="Alkaline_phosphatase_core_sf"/>
</dbReference>
<dbReference type="EMBL" id="BART01032060">
    <property type="protein sequence ID" value="GAH07059.1"/>
    <property type="molecule type" value="Genomic_DNA"/>
</dbReference>
<reference evidence="6" key="1">
    <citation type="journal article" date="2014" name="Front. Microbiol.">
        <title>High frequency of phylogenetically diverse reductive dehalogenase-homologous genes in deep subseafloor sedimentary metagenomes.</title>
        <authorList>
            <person name="Kawai M."/>
            <person name="Futagami T."/>
            <person name="Toyoda A."/>
            <person name="Takaki Y."/>
            <person name="Nishi S."/>
            <person name="Hori S."/>
            <person name="Arai W."/>
            <person name="Tsubouchi T."/>
            <person name="Morono Y."/>
            <person name="Uchiyama I."/>
            <person name="Ito T."/>
            <person name="Fujiyama A."/>
            <person name="Inagaki F."/>
            <person name="Takami H."/>
        </authorList>
    </citation>
    <scope>NUCLEOTIDE SEQUENCE</scope>
    <source>
        <strain evidence="6">Expedition CK06-06</strain>
    </source>
</reference>
<evidence type="ECO:0000256" key="1">
    <source>
        <dbReference type="ARBA" id="ARBA00008779"/>
    </source>
</evidence>
<comment type="similarity">
    <text evidence="1">Belongs to the sulfatase family.</text>
</comment>
<dbReference type="InterPro" id="IPR050738">
    <property type="entry name" value="Sulfatase"/>
</dbReference>
<organism evidence="6">
    <name type="scientific">marine sediment metagenome</name>
    <dbReference type="NCBI Taxonomy" id="412755"/>
    <lineage>
        <taxon>unclassified sequences</taxon>
        <taxon>metagenomes</taxon>
        <taxon>ecological metagenomes</taxon>
    </lineage>
</organism>
<dbReference type="PROSITE" id="PS00149">
    <property type="entry name" value="SULFATASE_2"/>
    <property type="match status" value="1"/>
</dbReference>
<keyword evidence="3" id="KW-0378">Hydrolase</keyword>
<keyword evidence="4" id="KW-0106">Calcium</keyword>
<gene>
    <name evidence="6" type="ORF">S01H4_55534</name>
</gene>
<accession>X1DQ12</accession>
<dbReference type="Gene3D" id="3.40.720.10">
    <property type="entry name" value="Alkaline Phosphatase, subunit A"/>
    <property type="match status" value="1"/>
</dbReference>
<proteinExistence type="inferred from homology"/>
<dbReference type="InterPro" id="IPR000917">
    <property type="entry name" value="Sulfatase_N"/>
</dbReference>